<dbReference type="SUPFAM" id="SSF48317">
    <property type="entry name" value="Acid phosphatase/Vanadium-dependent haloperoxidase"/>
    <property type="match status" value="1"/>
</dbReference>
<reference evidence="3" key="3">
    <citation type="submission" date="2018-04" db="EMBL/GenBank/DDBJ databases">
        <authorList>
            <person name="Sheh A."/>
            <person name="Shen Z."/>
            <person name="Mannion A.J."/>
            <person name="Fox J.G."/>
        </authorList>
    </citation>
    <scope>NUCLEOTIDE SEQUENCE</scope>
    <source>
        <strain evidence="3">MIT 97-6194</strain>
    </source>
</reference>
<protein>
    <submittedName>
        <fullName evidence="3">Phosphatase PAP2 family protein</fullName>
    </submittedName>
</protein>
<dbReference type="STRING" id="1548018.LS64_10740"/>
<dbReference type="Gene3D" id="1.20.144.10">
    <property type="entry name" value="Phosphatidic acid phosphatase type 2/haloperoxidase"/>
    <property type="match status" value="1"/>
</dbReference>
<reference evidence="2 5" key="4">
    <citation type="submission" date="2019-12" db="EMBL/GenBank/DDBJ databases">
        <title>Multi-Generational Helicobacter saguini Isolates.</title>
        <authorList>
            <person name="Mannion A."/>
            <person name="Shen Z."/>
            <person name="Fox J.G."/>
        </authorList>
    </citation>
    <scope>NUCLEOTIDE SEQUENCE [LARGE SCALE GENOMIC DNA]</scope>
    <source>
        <strain evidence="2">16-048</strain>
        <strain evidence="5">16-048 (F4)</strain>
    </source>
</reference>
<evidence type="ECO:0000313" key="4">
    <source>
        <dbReference type="Proteomes" id="UP000029714"/>
    </source>
</evidence>
<dbReference type="OrthoDB" id="5321565at2"/>
<dbReference type="SMART" id="SM00014">
    <property type="entry name" value="acidPPc"/>
    <property type="match status" value="1"/>
</dbReference>
<dbReference type="CDD" id="cd03394">
    <property type="entry name" value="PAP2_like_5"/>
    <property type="match status" value="1"/>
</dbReference>
<accession>A0A347VPX1</accession>
<dbReference type="Proteomes" id="UP000477070">
    <property type="component" value="Unassembled WGS sequence"/>
</dbReference>
<dbReference type="InterPro" id="IPR036938">
    <property type="entry name" value="PAP2/HPO_sf"/>
</dbReference>
<dbReference type="EMBL" id="QBIU01000002">
    <property type="protein sequence ID" value="MWV70382.1"/>
    <property type="molecule type" value="Genomic_DNA"/>
</dbReference>
<reference evidence="3 4" key="2">
    <citation type="journal article" date="2016" name="Infect. Immun.">
        <title>Helicobacter saguini, a Novel Helicobacter Isolated from Cotton-Top Tamarins with Ulcerative Colitis, Has Proinflammatory Properties and Induces Typhlocolitis and Dysplasia in Gnotobiotic IL-10-/- Mice.</title>
        <authorList>
            <person name="Shen Z."/>
            <person name="Mannion A."/>
            <person name="Whary M.T."/>
            <person name="Muthupalani S."/>
            <person name="Sheh A."/>
            <person name="Feng Y."/>
            <person name="Gong G."/>
            <person name="Vandamme P."/>
            <person name="Holcombe H.R."/>
            <person name="Paster B.J."/>
            <person name="Fox J.G."/>
        </authorList>
    </citation>
    <scope>NUCLEOTIDE SEQUENCE [LARGE SCALE GENOMIC DNA]</scope>
    <source>
        <strain evidence="3 4">MIT 97-6194</strain>
    </source>
</reference>
<proteinExistence type="predicted"/>
<dbReference type="InterPro" id="IPR000326">
    <property type="entry name" value="PAP2/HPO"/>
</dbReference>
<feature type="domain" description="Phosphatidic acid phosphatase type 2/haloperoxidase" evidence="1">
    <location>
        <begin position="55"/>
        <end position="160"/>
    </location>
</feature>
<evidence type="ECO:0000313" key="5">
    <source>
        <dbReference type="Proteomes" id="UP000477070"/>
    </source>
</evidence>
<comment type="caution">
    <text evidence="3">The sequence shown here is derived from an EMBL/GenBank/DDBJ whole genome shotgun (WGS) entry which is preliminary data.</text>
</comment>
<keyword evidence="4" id="KW-1185">Reference proteome</keyword>
<dbReference type="Proteomes" id="UP000029714">
    <property type="component" value="Unassembled WGS sequence"/>
</dbReference>
<sequence>MKKLLFFIIFFITFSTQSYARGEFEKLGDILTLAPVGAFIVSIGIKDYEGAWQVALGSLATQGAVELIKRTNEFAAAQGADILFSKRPLNTDYKGMPSGHTAGGFSAAGYVYYRYGWKPALPVIALGVVTAASRVHARKHTILQTIVGGSIAWGFAYLFTTKYIPQTKVIITPDIGYDDLGGQYYGVNVNYRF</sequence>
<organism evidence="3 4">
    <name type="scientific">Helicobacter saguini</name>
    <dbReference type="NCBI Taxonomy" id="1548018"/>
    <lineage>
        <taxon>Bacteria</taxon>
        <taxon>Pseudomonadati</taxon>
        <taxon>Campylobacterota</taxon>
        <taxon>Epsilonproteobacteria</taxon>
        <taxon>Campylobacterales</taxon>
        <taxon>Helicobacteraceae</taxon>
        <taxon>Helicobacter</taxon>
    </lineage>
</organism>
<gene>
    <name evidence="2" type="ORF">DCO61_10330</name>
    <name evidence="3" type="ORF">LS64_002975</name>
</gene>
<dbReference type="AlphaFoldDB" id="A0A347VPX1"/>
<reference evidence="3 4" key="1">
    <citation type="journal article" date="2014" name="Genome Announc.">
        <title>Draft genome sequences of eight enterohepatic helicobacter species isolated from both laboratory and wild rodents.</title>
        <authorList>
            <person name="Sheh A."/>
            <person name="Shen Z."/>
            <person name="Fox J.G."/>
        </authorList>
    </citation>
    <scope>NUCLEOTIDE SEQUENCE [LARGE SCALE GENOMIC DNA]</scope>
    <source>
        <strain evidence="3 4">MIT 97-6194</strain>
    </source>
</reference>
<name>A0A347VPX1_9HELI</name>
<dbReference type="EMBL" id="JRMP02000003">
    <property type="protein sequence ID" value="TLD95322.1"/>
    <property type="molecule type" value="Genomic_DNA"/>
</dbReference>
<evidence type="ECO:0000313" key="2">
    <source>
        <dbReference type="EMBL" id="MWV70382.1"/>
    </source>
</evidence>
<evidence type="ECO:0000259" key="1">
    <source>
        <dbReference type="SMART" id="SM00014"/>
    </source>
</evidence>
<dbReference type="RefSeq" id="WP_081948359.1">
    <property type="nucleotide sequence ID" value="NZ_JRMP02000003.1"/>
</dbReference>
<evidence type="ECO:0000313" key="3">
    <source>
        <dbReference type="EMBL" id="TLD95322.1"/>
    </source>
</evidence>
<dbReference type="Pfam" id="PF01569">
    <property type="entry name" value="PAP2"/>
    <property type="match status" value="1"/>
</dbReference>